<accession>A0ABR8JYU9</accession>
<comment type="caution">
    <text evidence="11">The sequence shown here is derived from an EMBL/GenBank/DDBJ whole genome shotgun (WGS) entry which is preliminary data.</text>
</comment>
<evidence type="ECO:0000256" key="5">
    <source>
        <dbReference type="ARBA" id="ARBA00023136"/>
    </source>
</evidence>
<dbReference type="RefSeq" id="WP_190927631.1">
    <property type="nucleotide sequence ID" value="NZ_JACXAC010000006.1"/>
</dbReference>
<keyword evidence="6 7" id="KW-0998">Cell outer membrane</keyword>
<evidence type="ECO:0000256" key="4">
    <source>
        <dbReference type="ARBA" id="ARBA00022692"/>
    </source>
</evidence>
<comment type="subcellular location">
    <subcellularLocation>
        <location evidence="1 7">Cell outer membrane</location>
        <topology evidence="1 7">Multi-pass membrane protein</topology>
    </subcellularLocation>
</comment>
<feature type="chain" id="PRO_5046462280" evidence="8">
    <location>
        <begin position="22"/>
        <end position="1089"/>
    </location>
</feature>
<evidence type="ECO:0000256" key="3">
    <source>
        <dbReference type="ARBA" id="ARBA00022452"/>
    </source>
</evidence>
<keyword evidence="2 7" id="KW-0813">Transport</keyword>
<dbReference type="InterPro" id="IPR041700">
    <property type="entry name" value="OMP_b-brl_3"/>
</dbReference>
<dbReference type="Gene3D" id="2.40.170.20">
    <property type="entry name" value="TonB-dependent receptor, beta-barrel domain"/>
    <property type="match status" value="1"/>
</dbReference>
<dbReference type="Pfam" id="PF14905">
    <property type="entry name" value="OMP_b-brl_3"/>
    <property type="match status" value="1"/>
</dbReference>
<keyword evidence="8" id="KW-0732">Signal</keyword>
<organism evidence="11 12">
    <name type="scientific">Hymenobacter armeniacus</name>
    <dbReference type="NCBI Taxonomy" id="2771358"/>
    <lineage>
        <taxon>Bacteria</taxon>
        <taxon>Pseudomonadati</taxon>
        <taxon>Bacteroidota</taxon>
        <taxon>Cytophagia</taxon>
        <taxon>Cytophagales</taxon>
        <taxon>Hymenobacteraceae</taxon>
        <taxon>Hymenobacter</taxon>
    </lineage>
</organism>
<dbReference type="Proteomes" id="UP000606003">
    <property type="component" value="Unassembled WGS sequence"/>
</dbReference>
<name>A0ABR8JYU9_9BACT</name>
<proteinExistence type="inferred from homology"/>
<dbReference type="NCBIfam" id="TIGR04056">
    <property type="entry name" value="OMP_RagA_SusC"/>
    <property type="match status" value="1"/>
</dbReference>
<dbReference type="InterPro" id="IPR036942">
    <property type="entry name" value="Beta-barrel_TonB_sf"/>
</dbReference>
<keyword evidence="5 7" id="KW-0472">Membrane</keyword>
<evidence type="ECO:0000256" key="6">
    <source>
        <dbReference type="ARBA" id="ARBA00023237"/>
    </source>
</evidence>
<feature type="domain" description="Outer membrane protein beta-barrel" evidence="10">
    <location>
        <begin position="724"/>
        <end position="826"/>
    </location>
</feature>
<evidence type="ECO:0000259" key="9">
    <source>
        <dbReference type="Pfam" id="PF07715"/>
    </source>
</evidence>
<evidence type="ECO:0000256" key="1">
    <source>
        <dbReference type="ARBA" id="ARBA00004571"/>
    </source>
</evidence>
<keyword evidence="4 7" id="KW-0812">Transmembrane</keyword>
<evidence type="ECO:0000313" key="11">
    <source>
        <dbReference type="EMBL" id="MBD2724151.1"/>
    </source>
</evidence>
<reference evidence="11 12" key="1">
    <citation type="submission" date="2020-09" db="EMBL/GenBank/DDBJ databases">
        <authorList>
            <person name="Kim M.K."/>
        </authorList>
    </citation>
    <scope>NUCLEOTIDE SEQUENCE [LARGE SCALE GENOMIC DNA]</scope>
    <source>
        <strain evidence="11 12">BT189</strain>
    </source>
</reference>
<dbReference type="SUPFAM" id="SSF56935">
    <property type="entry name" value="Porins"/>
    <property type="match status" value="1"/>
</dbReference>
<keyword evidence="12" id="KW-1185">Reference proteome</keyword>
<evidence type="ECO:0000256" key="8">
    <source>
        <dbReference type="SAM" id="SignalP"/>
    </source>
</evidence>
<dbReference type="InterPro" id="IPR023996">
    <property type="entry name" value="TonB-dep_OMP_SusC/RagA"/>
</dbReference>
<dbReference type="InterPro" id="IPR023997">
    <property type="entry name" value="TonB-dep_OMP_SusC/RagA_CS"/>
</dbReference>
<evidence type="ECO:0000256" key="7">
    <source>
        <dbReference type="PROSITE-ProRule" id="PRU01360"/>
    </source>
</evidence>
<dbReference type="Pfam" id="PF13715">
    <property type="entry name" value="CarbopepD_reg_2"/>
    <property type="match status" value="1"/>
</dbReference>
<feature type="domain" description="TonB-dependent receptor plug" evidence="9">
    <location>
        <begin position="118"/>
        <end position="241"/>
    </location>
</feature>
<sequence>MKRTLLLSLLLLLTLAGRSWAQTRPVSGRVIDKSTNEGLPGVSVIVKGTTAGTATDADGRFALNVATAGAVLQFKYLGYVTAEQPVGSSSTVDVALAVDTKQLDEVTVTALGISREKRALGYALSEVKADQVVQKSEPDILRTLTGKVPGVNITSSSGVPGSSSRITIRGNTSLLGNNQPLFIVDGVPYDNSQTESENQLVRGAGYSSRTADIDPNNIASMNVLKGAAAAALYGSRAAGGVIVITTKTGGGGKGGAKGIQLGYSTGYSIERIAALPEYQNTFGTGANFGNGGNNYSTNGSWGPAFGSDIAPRRLPHPQAGNINLGISDTATIPYKAYPNNVKDFFKTGHLFENSVSLTSTSENATFSTILSRADQVGTIPNSRFTRNNVSAGGSGRFNKFTISGNVGYANTLQQGPQLGANNAVGNATAFARTLFLPRNLDLQGLPYIDPITHQQYFGWLGQQADNPIWSTENNQYTSRVDRITASASMAYAFKDWLTLSYTGGLNTYVDNRRTTVRPGSNGYGGVGNVIEDNIQYTELEQTLLLTFNKNLTEDISLRASVGQNVNQRQQDFLSYAGRGIVVFGIDNIENTAEKNTNGYDYFKRRLMGVLGDVTVGYKDWAFLTLTARNDWSSTLNKNGVAGSSGRSFFYPSASGSVVLNEALGIELPWLSMAKVRVAYARVGRDAPPYTAGPTRYIVNPSFGNSGQGIGTDFPFNGVTGLGLNGSIGNPALTPEFTKELEVGTDLSFFKNRITLGASYYDRRSTNQIAPISLDPSTGFSQYYTNFGEISNKGVEIAFTAVPFQTKDFEWSSTFNFTHNKNKVESLTAGLDQISFGTGFGGGIQSILKPGEDYGVMYGSVAARDANGNYLVNPATGYLIRDLNPKVIGNPNPQFIMGFVNQFTYKGITMNVLVDYRKGGDLYSTTIQSYLGRGVTKDTEDRNRLVIIKGVQGDPTTRTAITQKDGLGNDIPGSTIPNNTAISLNDYYFSSGAAGLGSFDEKGIYDATTVRLREISLGYTLPKSLLSKTPFGLVNISVSGRNLYWYSPNIPKYTNFDPETSTFGASNQQGFEYTNAPTTRRYGVNLRVNF</sequence>
<dbReference type="InterPro" id="IPR012910">
    <property type="entry name" value="Plug_dom"/>
</dbReference>
<evidence type="ECO:0000256" key="2">
    <source>
        <dbReference type="ARBA" id="ARBA00022448"/>
    </source>
</evidence>
<dbReference type="EMBL" id="JACXAC010000006">
    <property type="protein sequence ID" value="MBD2724151.1"/>
    <property type="molecule type" value="Genomic_DNA"/>
</dbReference>
<evidence type="ECO:0000313" key="12">
    <source>
        <dbReference type="Proteomes" id="UP000606003"/>
    </source>
</evidence>
<comment type="similarity">
    <text evidence="7">Belongs to the TonB-dependent receptor family.</text>
</comment>
<dbReference type="Gene3D" id="2.60.40.1120">
    <property type="entry name" value="Carboxypeptidase-like, regulatory domain"/>
    <property type="match status" value="1"/>
</dbReference>
<dbReference type="NCBIfam" id="TIGR04057">
    <property type="entry name" value="SusC_RagA_signa"/>
    <property type="match status" value="1"/>
</dbReference>
<gene>
    <name evidence="11" type="ORF">IC234_18635</name>
</gene>
<dbReference type="InterPro" id="IPR008969">
    <property type="entry name" value="CarboxyPept-like_regulatory"/>
</dbReference>
<dbReference type="Gene3D" id="2.170.130.10">
    <property type="entry name" value="TonB-dependent receptor, plug domain"/>
    <property type="match status" value="1"/>
</dbReference>
<evidence type="ECO:0000259" key="10">
    <source>
        <dbReference type="Pfam" id="PF14905"/>
    </source>
</evidence>
<dbReference type="InterPro" id="IPR037066">
    <property type="entry name" value="Plug_dom_sf"/>
</dbReference>
<dbReference type="SUPFAM" id="SSF49464">
    <property type="entry name" value="Carboxypeptidase regulatory domain-like"/>
    <property type="match status" value="1"/>
</dbReference>
<feature type="signal peptide" evidence="8">
    <location>
        <begin position="1"/>
        <end position="21"/>
    </location>
</feature>
<dbReference type="Pfam" id="PF07715">
    <property type="entry name" value="Plug"/>
    <property type="match status" value="1"/>
</dbReference>
<protein>
    <submittedName>
        <fullName evidence="11">SusC/RagA family TonB-linked outer membrane protein</fullName>
    </submittedName>
</protein>
<keyword evidence="3 7" id="KW-1134">Transmembrane beta strand</keyword>
<dbReference type="InterPro" id="IPR039426">
    <property type="entry name" value="TonB-dep_rcpt-like"/>
</dbReference>
<dbReference type="PROSITE" id="PS52016">
    <property type="entry name" value="TONB_DEPENDENT_REC_3"/>
    <property type="match status" value="1"/>
</dbReference>